<feature type="compositionally biased region" description="Basic and acidic residues" evidence="1">
    <location>
        <begin position="638"/>
        <end position="649"/>
    </location>
</feature>
<accession>A0A059CTB8</accession>
<dbReference type="AlphaFoldDB" id="A0A059CTB8"/>
<dbReference type="Gene3D" id="3.80.10.10">
    <property type="entry name" value="Ribonuclease Inhibitor"/>
    <property type="match status" value="2"/>
</dbReference>
<organism evidence="3">
    <name type="scientific">Eucalyptus grandis</name>
    <name type="common">Flooded gum</name>
    <dbReference type="NCBI Taxonomy" id="71139"/>
    <lineage>
        <taxon>Eukaryota</taxon>
        <taxon>Viridiplantae</taxon>
        <taxon>Streptophyta</taxon>
        <taxon>Embryophyta</taxon>
        <taxon>Tracheophyta</taxon>
        <taxon>Spermatophyta</taxon>
        <taxon>Magnoliopsida</taxon>
        <taxon>eudicotyledons</taxon>
        <taxon>Gunneridae</taxon>
        <taxon>Pentapetalae</taxon>
        <taxon>rosids</taxon>
        <taxon>malvids</taxon>
        <taxon>Myrtales</taxon>
        <taxon>Myrtaceae</taxon>
        <taxon>Myrtoideae</taxon>
        <taxon>Eucalypteae</taxon>
        <taxon>Eucalyptus</taxon>
    </lineage>
</organism>
<sequence>MARTLKVLSLTQCGGITTIPDISKCSGLKRLTLAHCDRLKKIESFIKDLESLIELEIEWCDSLRDLPEEVGALVKLERFSLRGCSQLRELPYSLENLTSLIELDLSKTGIARLPNSMNGLLKLESFLLTDKTMMEFPNFIGKLRSLRILSLPTNGSYSSEHHVWQLPTNISMLKILEELDLSGRHEMIDETPVGIADLSCFRILNLTSTQICEIPRKIDVLHHLQTLNLRNCHEIQESSELATRTTNMLHRHASSPPELASLSRLDLKTDGKLLSSLLRLDLLCSSFRWTELLPSSLILRNLTTLEFYYVEVEDIPLDRLPGLESLTVDGCELLQRLTISSENLQQARVSSCPDLVNISFSFSEKLESFFVFGCGSLETINRLDCVKNLEKLEIQQCNELTDVWGLEHLKSLKSLEVTQCPSLRRLIDSSCTNIPHDCLVKIQGCGDFIKDSSPSDPPGMPLLHDVQEILPETSNFESKSDKTKTEGGKKATAWWKKMRVWKPSKESRNKKKEKMELPFTIRFHLGVKKSSEQREFVGGIMRENEDVIPDSVTYKGLIANVKGFGFCLKRMWYKTPGEFNNLHIEIKSDEQVKGMVQLASKRGLIHLYVEGGVDSEGEYNDRTREMSEEEWRMNTDVYPHEGGAEHDNSGPDEDSDSASNFQAESPNAECFEATGKRTQMRDGRIRHCGDVDGGKTVSMEYRKKDKDEIGKPVNQNDVVSSGAKGGKELNIMRDPGKLQEKLRIKETFLVLVQVKRDRTMETDRVPAKIGRGSGTKCASSPGKDPAERGRERGTAST</sequence>
<dbReference type="PANTHER" id="PTHR45752:SF195">
    <property type="entry name" value="LEUCINE-RICH REPEAT (LRR) FAMILY PROTEIN-RELATED"/>
    <property type="match status" value="1"/>
</dbReference>
<dbReference type="InterPro" id="IPR032675">
    <property type="entry name" value="LRR_dom_sf"/>
</dbReference>
<dbReference type="PANTHER" id="PTHR45752">
    <property type="entry name" value="LEUCINE-RICH REPEAT-CONTAINING"/>
    <property type="match status" value="1"/>
</dbReference>
<dbReference type="EMBL" id="KK198755">
    <property type="protein sequence ID" value="KCW81723.1"/>
    <property type="molecule type" value="Genomic_DNA"/>
</dbReference>
<feature type="compositionally biased region" description="Basic and acidic residues" evidence="1">
    <location>
        <begin position="784"/>
        <end position="797"/>
    </location>
</feature>
<evidence type="ECO:0000313" key="3">
    <source>
        <dbReference type="EMBL" id="KCW81723.1"/>
    </source>
</evidence>
<feature type="region of interest" description="Disordered" evidence="1">
    <location>
        <begin position="707"/>
        <end position="728"/>
    </location>
</feature>
<dbReference type="SUPFAM" id="SSF52058">
    <property type="entry name" value="L domain-like"/>
    <property type="match status" value="2"/>
</dbReference>
<gene>
    <name evidence="3" type="ORF">EUGRSUZ_C03076</name>
</gene>
<evidence type="ECO:0000256" key="1">
    <source>
        <dbReference type="SAM" id="MobiDB-lite"/>
    </source>
</evidence>
<feature type="domain" description="PB1-like" evidence="2">
    <location>
        <begin position="517"/>
        <end position="610"/>
    </location>
</feature>
<dbReference type="InterPro" id="IPR050715">
    <property type="entry name" value="LRR-SigEffector_domain"/>
</dbReference>
<feature type="region of interest" description="Disordered" evidence="1">
    <location>
        <begin position="638"/>
        <end position="669"/>
    </location>
</feature>
<dbReference type="InParanoid" id="A0A059CTB8"/>
<name>A0A059CTB8_EUCGR</name>
<protein>
    <recommendedName>
        <fullName evidence="2">PB1-like domain-containing protein</fullName>
    </recommendedName>
</protein>
<feature type="region of interest" description="Disordered" evidence="1">
    <location>
        <begin position="759"/>
        <end position="797"/>
    </location>
</feature>
<proteinExistence type="predicted"/>
<dbReference type="Pfam" id="PF26130">
    <property type="entry name" value="PB1-like"/>
    <property type="match status" value="1"/>
</dbReference>
<dbReference type="InterPro" id="IPR058594">
    <property type="entry name" value="PB1-like_dom_pln"/>
</dbReference>
<reference evidence="3" key="1">
    <citation type="submission" date="2013-07" db="EMBL/GenBank/DDBJ databases">
        <title>The genome of Eucalyptus grandis.</title>
        <authorList>
            <person name="Schmutz J."/>
            <person name="Hayes R."/>
            <person name="Myburg A."/>
            <person name="Tuskan G."/>
            <person name="Grattapaglia D."/>
            <person name="Rokhsar D.S."/>
        </authorList>
    </citation>
    <scope>NUCLEOTIDE SEQUENCE</scope>
    <source>
        <tissue evidence="3">Leaf extractions</tissue>
    </source>
</reference>
<dbReference type="Gramene" id="KCW81723">
    <property type="protein sequence ID" value="KCW81723"/>
    <property type="gene ID" value="EUGRSUZ_C03076"/>
</dbReference>
<evidence type="ECO:0000259" key="2">
    <source>
        <dbReference type="Pfam" id="PF26130"/>
    </source>
</evidence>